<dbReference type="Pfam" id="PF04654">
    <property type="entry name" value="DUF599"/>
    <property type="match status" value="1"/>
</dbReference>
<feature type="transmembrane region" description="Helical" evidence="1">
    <location>
        <begin position="7"/>
        <end position="26"/>
    </location>
</feature>
<gene>
    <name evidence="2" type="ORF">R0135_05735</name>
</gene>
<keyword evidence="1" id="KW-1133">Transmembrane helix</keyword>
<keyword evidence="1" id="KW-0812">Transmembrane</keyword>
<protein>
    <submittedName>
        <fullName evidence="2">DUF599 domain-containing protein</fullName>
    </submittedName>
</protein>
<feature type="transmembrane region" description="Helical" evidence="1">
    <location>
        <begin position="73"/>
        <end position="92"/>
    </location>
</feature>
<evidence type="ECO:0000313" key="2">
    <source>
        <dbReference type="EMBL" id="WOJ94665.1"/>
    </source>
</evidence>
<evidence type="ECO:0000256" key="1">
    <source>
        <dbReference type="SAM" id="Phobius"/>
    </source>
</evidence>
<dbReference type="Proteomes" id="UP001626537">
    <property type="component" value="Chromosome"/>
</dbReference>
<dbReference type="PANTHER" id="PTHR31881">
    <property type="match status" value="1"/>
</dbReference>
<keyword evidence="1" id="KW-0472">Membrane</keyword>
<name>A0ABZ0I868_9GAMM</name>
<proteinExistence type="predicted"/>
<accession>A0ABZ0I868</accession>
<organism evidence="2 3">
    <name type="scientific">Congregibacter variabilis</name>
    <dbReference type="NCBI Taxonomy" id="3081200"/>
    <lineage>
        <taxon>Bacteria</taxon>
        <taxon>Pseudomonadati</taxon>
        <taxon>Pseudomonadota</taxon>
        <taxon>Gammaproteobacteria</taxon>
        <taxon>Cellvibrionales</taxon>
        <taxon>Halieaceae</taxon>
        <taxon>Congregibacter</taxon>
    </lineage>
</organism>
<feature type="transmembrane region" description="Helical" evidence="1">
    <location>
        <begin position="120"/>
        <end position="138"/>
    </location>
</feature>
<keyword evidence="3" id="KW-1185">Reference proteome</keyword>
<sequence length="246" mass="27222">MQIPFDPLEITALVYFLLLWAGYARYAKYRAKKGRGLSLSRSLRDHREAWARRLLSREMRMTDASLLASQERVVGFFASATLLLMAGVLTALTTSDQIAELSSHIPLAEHQSEGQVEAKLALLLIILVYAFFKVTWSLRQYGFAAVVMGGAPDVGEQVSSQQKQAFACNLAKLMDSAGHDNNSGLRAYYFGLSIMCWLFGTVPFLVATTTTVLVLYRREFVSNTVDAIKQALVLPPGDSQQESSTN</sequence>
<dbReference type="PANTHER" id="PTHR31881:SF6">
    <property type="entry name" value="OS09G0494600 PROTEIN"/>
    <property type="match status" value="1"/>
</dbReference>
<dbReference type="RefSeq" id="WP_407349302.1">
    <property type="nucleotide sequence ID" value="NZ_CP136864.1"/>
</dbReference>
<dbReference type="EMBL" id="CP136864">
    <property type="protein sequence ID" value="WOJ94665.1"/>
    <property type="molecule type" value="Genomic_DNA"/>
</dbReference>
<feature type="transmembrane region" description="Helical" evidence="1">
    <location>
        <begin position="188"/>
        <end position="216"/>
    </location>
</feature>
<dbReference type="InterPro" id="IPR006747">
    <property type="entry name" value="DUF599"/>
</dbReference>
<reference evidence="2 3" key="1">
    <citation type="submission" date="2023-10" db="EMBL/GenBank/DDBJ databases">
        <title>Two novel species belonging to the OM43/NOR5 clade.</title>
        <authorList>
            <person name="Park M."/>
        </authorList>
    </citation>
    <scope>NUCLEOTIDE SEQUENCE [LARGE SCALE GENOMIC DNA]</scope>
    <source>
        <strain evidence="2 3">IMCC43200</strain>
    </source>
</reference>
<evidence type="ECO:0000313" key="3">
    <source>
        <dbReference type="Proteomes" id="UP001626537"/>
    </source>
</evidence>